<reference evidence="1" key="1">
    <citation type="submission" date="2020-05" db="EMBL/GenBank/DDBJ databases">
        <title>Large-scale comparative analyses of tick genomes elucidate their genetic diversity and vector capacities.</title>
        <authorList>
            <person name="Jia N."/>
            <person name="Wang J."/>
            <person name="Shi W."/>
            <person name="Du L."/>
            <person name="Sun Y."/>
            <person name="Zhan W."/>
            <person name="Jiang J."/>
            <person name="Wang Q."/>
            <person name="Zhang B."/>
            <person name="Ji P."/>
            <person name="Sakyi L.B."/>
            <person name="Cui X."/>
            <person name="Yuan T."/>
            <person name="Jiang B."/>
            <person name="Yang W."/>
            <person name="Lam T.T.-Y."/>
            <person name="Chang Q."/>
            <person name="Ding S."/>
            <person name="Wang X."/>
            <person name="Zhu J."/>
            <person name="Ruan X."/>
            <person name="Zhao L."/>
            <person name="Wei J."/>
            <person name="Que T."/>
            <person name="Du C."/>
            <person name="Cheng J."/>
            <person name="Dai P."/>
            <person name="Han X."/>
            <person name="Huang E."/>
            <person name="Gao Y."/>
            <person name="Liu J."/>
            <person name="Shao H."/>
            <person name="Ye R."/>
            <person name="Li L."/>
            <person name="Wei W."/>
            <person name="Wang X."/>
            <person name="Wang C."/>
            <person name="Yang T."/>
            <person name="Huo Q."/>
            <person name="Li W."/>
            <person name="Guo W."/>
            <person name="Chen H."/>
            <person name="Zhou L."/>
            <person name="Ni X."/>
            <person name="Tian J."/>
            <person name="Zhou Y."/>
            <person name="Sheng Y."/>
            <person name="Liu T."/>
            <person name="Pan Y."/>
            <person name="Xia L."/>
            <person name="Li J."/>
            <person name="Zhao F."/>
            <person name="Cao W."/>
        </authorList>
    </citation>
    <scope>NUCLEOTIDE SEQUENCE</scope>
    <source>
        <strain evidence="1">Dsil-2018</strain>
    </source>
</reference>
<evidence type="ECO:0000313" key="1">
    <source>
        <dbReference type="EMBL" id="KAH7937327.1"/>
    </source>
</evidence>
<sequence length="380" mass="40223">MTSLAPDKEPQPVVDGVVSDVTKVRKDGGVAWLVCLASFWVHGAVFGIINCFGVLYPVIHDLAPDKEQASFHASLVGSLCVGSTFAMSPVASLLADKFGARITVVCGGIIGSVGLLLSSWAFRVMSVLTLSVALCGIAFKTPVVIHGWNDEDKEPSGCCDVLNRSIWKNRRFVVWVIAIPLALFGYFVPYVHLVQHVDDVFPDANGETLVTCMGITSGLGRVLFGRLADLPSVSPVVLQQVSFMAMGLLTLSIAAAHTYVSLVLVCLLLGLCDGCFISLIGPAAQRLTGTRGASQAIGFLLGLCSVPLTAGPPAAGILYDQRGNYNLAFLLAGVPPIVASILMCAIHLIKTDPDEQHDVRPKESDILGTRRLSALVASEP</sequence>
<gene>
    <name evidence="1" type="ORF">HPB49_010771</name>
</gene>
<accession>A0ACB8C8W4</accession>
<proteinExistence type="predicted"/>
<name>A0ACB8C8W4_DERSI</name>
<dbReference type="Proteomes" id="UP000821865">
    <property type="component" value="Chromosome 8"/>
</dbReference>
<keyword evidence="2" id="KW-1185">Reference proteome</keyword>
<protein>
    <submittedName>
        <fullName evidence="1">Uncharacterized protein</fullName>
    </submittedName>
</protein>
<evidence type="ECO:0000313" key="2">
    <source>
        <dbReference type="Proteomes" id="UP000821865"/>
    </source>
</evidence>
<organism evidence="1 2">
    <name type="scientific">Dermacentor silvarum</name>
    <name type="common">Tick</name>
    <dbReference type="NCBI Taxonomy" id="543639"/>
    <lineage>
        <taxon>Eukaryota</taxon>
        <taxon>Metazoa</taxon>
        <taxon>Ecdysozoa</taxon>
        <taxon>Arthropoda</taxon>
        <taxon>Chelicerata</taxon>
        <taxon>Arachnida</taxon>
        <taxon>Acari</taxon>
        <taxon>Parasitiformes</taxon>
        <taxon>Ixodida</taxon>
        <taxon>Ixodoidea</taxon>
        <taxon>Ixodidae</taxon>
        <taxon>Rhipicephalinae</taxon>
        <taxon>Dermacentor</taxon>
    </lineage>
</organism>
<dbReference type="EMBL" id="CM023477">
    <property type="protein sequence ID" value="KAH7937327.1"/>
    <property type="molecule type" value="Genomic_DNA"/>
</dbReference>
<comment type="caution">
    <text evidence="1">The sequence shown here is derived from an EMBL/GenBank/DDBJ whole genome shotgun (WGS) entry which is preliminary data.</text>
</comment>